<proteinExistence type="predicted"/>
<accession>A0A1Y1Y8W9</accession>
<dbReference type="AlphaFoldDB" id="A0A1Y1Y8W9"/>
<gene>
    <name evidence="1" type="ORF">BCR34DRAFT_225680</name>
</gene>
<dbReference type="EMBL" id="MCFA01000312">
    <property type="protein sequence ID" value="ORX94325.1"/>
    <property type="molecule type" value="Genomic_DNA"/>
</dbReference>
<dbReference type="OrthoDB" id="426718at2759"/>
<dbReference type="STRING" id="1231657.A0A1Y1Y8W9"/>
<protein>
    <submittedName>
        <fullName evidence="1">Uncharacterized protein</fullName>
    </submittedName>
</protein>
<dbReference type="PANTHER" id="PTHR37490:SF2">
    <property type="match status" value="1"/>
</dbReference>
<comment type="caution">
    <text evidence="1">The sequence shown here is derived from an EMBL/GenBank/DDBJ whole genome shotgun (WGS) entry which is preliminary data.</text>
</comment>
<dbReference type="PANTHER" id="PTHR37490">
    <property type="entry name" value="EXPRESSED PROTEIN"/>
    <property type="match status" value="1"/>
</dbReference>
<evidence type="ECO:0000313" key="1">
    <source>
        <dbReference type="EMBL" id="ORX94325.1"/>
    </source>
</evidence>
<reference evidence="1 2" key="1">
    <citation type="submission" date="2016-07" db="EMBL/GenBank/DDBJ databases">
        <title>Pervasive Adenine N6-methylation of Active Genes in Fungi.</title>
        <authorList>
            <consortium name="DOE Joint Genome Institute"/>
            <person name="Mondo S.J."/>
            <person name="Dannebaum R.O."/>
            <person name="Kuo R.C."/>
            <person name="Labutti K."/>
            <person name="Haridas S."/>
            <person name="Kuo A."/>
            <person name="Salamov A."/>
            <person name="Ahrendt S.R."/>
            <person name="Lipzen A."/>
            <person name="Sullivan W."/>
            <person name="Andreopoulos W.B."/>
            <person name="Clum A."/>
            <person name="Lindquist E."/>
            <person name="Daum C."/>
            <person name="Ramamoorthy G.K."/>
            <person name="Gryganskyi A."/>
            <person name="Culley D."/>
            <person name="Magnuson J.K."/>
            <person name="James T.Y."/>
            <person name="O'Malley M.A."/>
            <person name="Stajich J.E."/>
            <person name="Spatafora J.W."/>
            <person name="Visel A."/>
            <person name="Grigoriev I.V."/>
        </authorList>
    </citation>
    <scope>NUCLEOTIDE SEQUENCE [LARGE SCALE GENOMIC DNA]</scope>
    <source>
        <strain evidence="1 2">CBS 115471</strain>
    </source>
</reference>
<dbReference type="InterPro" id="IPR021838">
    <property type="entry name" value="DUF3431"/>
</dbReference>
<sequence>MVFIHGHQKHKHGTRAFEGIDYDNVEAIKALKIDFVQKAGYANLRCMSKPGCPAEIQPFRPDEERDPLRPQENAMATAWSELFGNNNVPQVIATPCCAQFAVSRATVLQRSQQEYESFLDWIYNTPLDNFTSGRIFEYLLACYLREGSHILSGYGAMLLGSVRNDINIARPRTEK</sequence>
<organism evidence="1 2">
    <name type="scientific">Clohesyomyces aquaticus</name>
    <dbReference type="NCBI Taxonomy" id="1231657"/>
    <lineage>
        <taxon>Eukaryota</taxon>
        <taxon>Fungi</taxon>
        <taxon>Dikarya</taxon>
        <taxon>Ascomycota</taxon>
        <taxon>Pezizomycotina</taxon>
        <taxon>Dothideomycetes</taxon>
        <taxon>Pleosporomycetidae</taxon>
        <taxon>Pleosporales</taxon>
        <taxon>Lindgomycetaceae</taxon>
        <taxon>Clohesyomyces</taxon>
    </lineage>
</organism>
<evidence type="ECO:0000313" key="2">
    <source>
        <dbReference type="Proteomes" id="UP000193144"/>
    </source>
</evidence>
<dbReference type="Proteomes" id="UP000193144">
    <property type="component" value="Unassembled WGS sequence"/>
</dbReference>
<keyword evidence="2" id="KW-1185">Reference proteome</keyword>
<name>A0A1Y1Y8W9_9PLEO</name>
<dbReference type="Pfam" id="PF11913">
    <property type="entry name" value="DUF3431"/>
    <property type="match status" value="1"/>
</dbReference>